<feature type="region of interest" description="Disordered" evidence="1">
    <location>
        <begin position="1"/>
        <end position="26"/>
    </location>
</feature>
<evidence type="ECO:0000313" key="4">
    <source>
        <dbReference type="Proteomes" id="UP000701853"/>
    </source>
</evidence>
<evidence type="ECO:0000256" key="1">
    <source>
        <dbReference type="SAM" id="MobiDB-lite"/>
    </source>
</evidence>
<dbReference type="Proteomes" id="UP000701853">
    <property type="component" value="Chromosome 11"/>
</dbReference>
<gene>
    <name evidence="3" type="ORF">CXB51_029672</name>
</gene>
<dbReference type="PANTHER" id="PTHR35733">
    <property type="entry name" value="OS02G0307800 PROTEIN"/>
    <property type="match status" value="1"/>
</dbReference>
<feature type="transmembrane region" description="Helical" evidence="2">
    <location>
        <begin position="185"/>
        <end position="206"/>
    </location>
</feature>
<keyword evidence="2" id="KW-1133">Transmembrane helix</keyword>
<keyword evidence="2" id="KW-0472">Membrane</keyword>
<sequence>MTNQPNQNPSKKKEKDSSFFPPPPPLKLKNTLLQMLQSLLSLSSPSPLSLPPFHNPSCSPLLQKPTFFSPLFPHSNVHLRPLLALPREEPFTTPIAEEKEQEEEVPIELPPSYSSFSSSSPLQTATTVLLSGAIAAFLFRSIRRRAKRAKEFRLRSKSLKEKSLNRLKAMGSASIKNKNYPHHHLIIAGVIAVFLYKFTTTIEAALNRQTVSDNFSVRQITITIRTIVNGLCYLATFVYGFNSLGLFLYSGQLALNPIMEGSMISENKNKDEENVGSVSSVKQNAIEGSELSSSRERED</sequence>
<protein>
    <recommendedName>
        <fullName evidence="5">Transmembrane protein</fullName>
    </recommendedName>
</protein>
<feature type="transmembrane region" description="Helical" evidence="2">
    <location>
        <begin position="120"/>
        <end position="139"/>
    </location>
</feature>
<keyword evidence="4" id="KW-1185">Reference proteome</keyword>
<feature type="region of interest" description="Disordered" evidence="1">
    <location>
        <begin position="269"/>
        <end position="299"/>
    </location>
</feature>
<name>A0A8J5YBR7_9ROSI</name>
<dbReference type="EMBL" id="JAHUZN010000011">
    <property type="protein sequence ID" value="KAG8479477.1"/>
    <property type="molecule type" value="Genomic_DNA"/>
</dbReference>
<dbReference type="AlphaFoldDB" id="A0A8J5YBR7"/>
<feature type="transmembrane region" description="Helical" evidence="2">
    <location>
        <begin position="226"/>
        <end position="249"/>
    </location>
</feature>
<dbReference type="InterPro" id="IPR021434">
    <property type="entry name" value="DUF3082"/>
</dbReference>
<keyword evidence="2" id="KW-0812">Transmembrane</keyword>
<proteinExistence type="predicted"/>
<dbReference type="PANTHER" id="PTHR35733:SF1">
    <property type="entry name" value="OS02G0307800 PROTEIN"/>
    <property type="match status" value="1"/>
</dbReference>
<accession>A0A8J5YBR7</accession>
<organism evidence="3 4">
    <name type="scientific">Gossypium anomalum</name>
    <dbReference type="NCBI Taxonomy" id="47600"/>
    <lineage>
        <taxon>Eukaryota</taxon>
        <taxon>Viridiplantae</taxon>
        <taxon>Streptophyta</taxon>
        <taxon>Embryophyta</taxon>
        <taxon>Tracheophyta</taxon>
        <taxon>Spermatophyta</taxon>
        <taxon>Magnoliopsida</taxon>
        <taxon>eudicotyledons</taxon>
        <taxon>Gunneridae</taxon>
        <taxon>Pentapetalae</taxon>
        <taxon>rosids</taxon>
        <taxon>malvids</taxon>
        <taxon>Malvales</taxon>
        <taxon>Malvaceae</taxon>
        <taxon>Malvoideae</taxon>
        <taxon>Gossypium</taxon>
    </lineage>
</organism>
<comment type="caution">
    <text evidence="3">The sequence shown here is derived from an EMBL/GenBank/DDBJ whole genome shotgun (WGS) entry which is preliminary data.</text>
</comment>
<dbReference type="Pfam" id="PF11282">
    <property type="entry name" value="DUF3082"/>
    <property type="match status" value="1"/>
</dbReference>
<evidence type="ECO:0008006" key="5">
    <source>
        <dbReference type="Google" id="ProtNLM"/>
    </source>
</evidence>
<reference evidence="3 4" key="1">
    <citation type="journal article" date="2021" name="bioRxiv">
        <title>The Gossypium anomalum genome as a resource for cotton improvement and evolutionary analysis of hybrid incompatibility.</title>
        <authorList>
            <person name="Grover C.E."/>
            <person name="Yuan D."/>
            <person name="Arick M.A."/>
            <person name="Miller E.R."/>
            <person name="Hu G."/>
            <person name="Peterson D.G."/>
            <person name="Wendel J.F."/>
            <person name="Udall J.A."/>
        </authorList>
    </citation>
    <scope>NUCLEOTIDE SEQUENCE [LARGE SCALE GENOMIC DNA]</scope>
    <source>
        <strain evidence="3">JFW-Udall</strain>
        <tissue evidence="3">Leaf</tissue>
    </source>
</reference>
<evidence type="ECO:0000256" key="2">
    <source>
        <dbReference type="SAM" id="Phobius"/>
    </source>
</evidence>
<evidence type="ECO:0000313" key="3">
    <source>
        <dbReference type="EMBL" id="KAG8479477.1"/>
    </source>
</evidence>
<dbReference type="GO" id="GO:0009535">
    <property type="term" value="C:chloroplast thylakoid membrane"/>
    <property type="evidence" value="ECO:0007669"/>
    <property type="project" value="TreeGrafter"/>
</dbReference>
<dbReference type="OrthoDB" id="5296at2759"/>